<feature type="compositionally biased region" description="Basic and acidic residues" evidence="2">
    <location>
        <begin position="528"/>
        <end position="545"/>
    </location>
</feature>
<feature type="compositionally biased region" description="Low complexity" evidence="2">
    <location>
        <begin position="239"/>
        <end position="268"/>
    </location>
</feature>
<dbReference type="AlphaFoldDB" id="A0A2X0M157"/>
<evidence type="ECO:0000313" key="4">
    <source>
        <dbReference type="Proteomes" id="UP000249464"/>
    </source>
</evidence>
<dbReference type="GO" id="GO:0016020">
    <property type="term" value="C:membrane"/>
    <property type="evidence" value="ECO:0007669"/>
    <property type="project" value="TreeGrafter"/>
</dbReference>
<feature type="compositionally biased region" description="Polar residues" evidence="2">
    <location>
        <begin position="1"/>
        <end position="20"/>
    </location>
</feature>
<reference evidence="3 4" key="1">
    <citation type="submission" date="2016-11" db="EMBL/GenBank/DDBJ databases">
        <authorList>
            <person name="Jaros S."/>
            <person name="Januszkiewicz K."/>
            <person name="Wedrychowicz H."/>
        </authorList>
    </citation>
    <scope>NUCLEOTIDE SEQUENCE [LARGE SCALE GENOMIC DNA]</scope>
</reference>
<comment type="similarity">
    <text evidence="1">Belongs to the OSBP family.</text>
</comment>
<gene>
    <name evidence="3" type="primary">BQ5605_C003g02288</name>
    <name evidence="3" type="ORF">BQ5605_C003G02288</name>
</gene>
<sequence>MLKRTTSSSRSIKPTSDTEPASSGAAAAGVGGGSSASASEAASQTGGSPDDEVATSSSDNPDLAAGLENLDIMDGQTQSEASKFKQLVAIMRKALNVKDLTGLRVSLPANLMEPVGNLEYWNYLDRPDFFAAIGESDDQLERFVSVLRWTFTKDLKFVKGKIAKPYNSILGEHFHAYCDTEPVSFTTSGEPQPHLYIDEEPSAEVLANAGLPSKAKTKRSSTPFEPSRPTSKEIYSEDTSAVVGGVASSSVSTQSGTTQSTAPTSVTTCSRGPGKARVVFLNEQTSHHPPISHFVLESRGPYGTVRCTGADQVSAKVRATFSAVSTLPSTMCSDTPGHLQFTGTALKVFPGPRNKGLFLILPDRDDEEYQITHPTAVVTGLVRASPYATISECTYITQRGGPKTSNKHYRAIISYPDEAWLSKAKFLVEGVIYSCEGDEGEEEFTKVKQVPVGRIVATFNGCWRGQIRYTLTGQEDSKLLVDMVPLLVAPKSVAPIEQQDPLETRKVWDDVSQALLRKDFSTAGKNKQALEQRQRDNAEARKKSGEVYTPRFFQPEAEGDAWGGRPTLTQEGSEAIEKEFKAEYPKPE</sequence>
<name>A0A2X0M157_9BASI</name>
<feature type="region of interest" description="Disordered" evidence="2">
    <location>
        <begin position="1"/>
        <end position="65"/>
    </location>
</feature>
<evidence type="ECO:0000256" key="2">
    <source>
        <dbReference type="SAM" id="MobiDB-lite"/>
    </source>
</evidence>
<dbReference type="STRING" id="796604.A0A2X0M157"/>
<keyword evidence="4" id="KW-1185">Reference proteome</keyword>
<feature type="region of interest" description="Disordered" evidence="2">
    <location>
        <begin position="210"/>
        <end position="270"/>
    </location>
</feature>
<protein>
    <submittedName>
        <fullName evidence="3">BQ5605_C003g02288 protein</fullName>
    </submittedName>
</protein>
<dbReference type="PANTHER" id="PTHR10972:SF212">
    <property type="entry name" value="OXYSTEROL-BINDING PROTEIN-LIKE PROTEIN 1"/>
    <property type="match status" value="1"/>
</dbReference>
<proteinExistence type="inferred from homology"/>
<feature type="region of interest" description="Disordered" evidence="2">
    <location>
        <begin position="525"/>
        <end position="588"/>
    </location>
</feature>
<dbReference type="Pfam" id="PF01237">
    <property type="entry name" value="Oxysterol_BP"/>
    <property type="match status" value="2"/>
</dbReference>
<evidence type="ECO:0000256" key="1">
    <source>
        <dbReference type="ARBA" id="ARBA00008842"/>
    </source>
</evidence>
<feature type="compositionally biased region" description="Basic and acidic residues" evidence="2">
    <location>
        <begin position="575"/>
        <end position="588"/>
    </location>
</feature>
<dbReference type="Gene3D" id="2.40.160.120">
    <property type="match status" value="1"/>
</dbReference>
<dbReference type="GO" id="GO:0005829">
    <property type="term" value="C:cytosol"/>
    <property type="evidence" value="ECO:0007669"/>
    <property type="project" value="TreeGrafter"/>
</dbReference>
<feature type="compositionally biased region" description="Low complexity" evidence="2">
    <location>
        <begin position="35"/>
        <end position="48"/>
    </location>
</feature>
<organism evidence="3 4">
    <name type="scientific">Microbotryum silenes-dioicae</name>
    <dbReference type="NCBI Taxonomy" id="796604"/>
    <lineage>
        <taxon>Eukaryota</taxon>
        <taxon>Fungi</taxon>
        <taxon>Dikarya</taxon>
        <taxon>Basidiomycota</taxon>
        <taxon>Pucciniomycotina</taxon>
        <taxon>Microbotryomycetes</taxon>
        <taxon>Microbotryales</taxon>
        <taxon>Microbotryaceae</taxon>
        <taxon>Microbotryum</taxon>
    </lineage>
</organism>
<evidence type="ECO:0000313" key="3">
    <source>
        <dbReference type="EMBL" id="SGY39868.1"/>
    </source>
</evidence>
<dbReference type="Proteomes" id="UP000249464">
    <property type="component" value="Unassembled WGS sequence"/>
</dbReference>
<dbReference type="GO" id="GO:0032934">
    <property type="term" value="F:sterol binding"/>
    <property type="evidence" value="ECO:0007669"/>
    <property type="project" value="TreeGrafter"/>
</dbReference>
<dbReference type="InterPro" id="IPR037239">
    <property type="entry name" value="OSBP_sf"/>
</dbReference>
<dbReference type="PANTHER" id="PTHR10972">
    <property type="entry name" value="OXYSTEROL-BINDING PROTEIN-RELATED"/>
    <property type="match status" value="1"/>
</dbReference>
<dbReference type="InterPro" id="IPR000648">
    <property type="entry name" value="Oxysterol-bd"/>
</dbReference>
<dbReference type="EMBL" id="FQNC01000042">
    <property type="protein sequence ID" value="SGY39868.1"/>
    <property type="molecule type" value="Genomic_DNA"/>
</dbReference>
<dbReference type="SUPFAM" id="SSF144000">
    <property type="entry name" value="Oxysterol-binding protein-like"/>
    <property type="match status" value="1"/>
</dbReference>
<accession>A0A2X0M157</accession>
<dbReference type="Gene3D" id="3.30.70.3490">
    <property type="match status" value="1"/>
</dbReference>